<evidence type="ECO:0000256" key="4">
    <source>
        <dbReference type="PROSITE-ProRule" id="PRU00335"/>
    </source>
</evidence>
<evidence type="ECO:0000313" key="6">
    <source>
        <dbReference type="EMBL" id="SNY78941.1"/>
    </source>
</evidence>
<dbReference type="PROSITE" id="PS50977">
    <property type="entry name" value="HTH_TETR_2"/>
    <property type="match status" value="1"/>
</dbReference>
<dbReference type="Proteomes" id="UP000219565">
    <property type="component" value="Unassembled WGS sequence"/>
</dbReference>
<evidence type="ECO:0000313" key="7">
    <source>
        <dbReference type="Proteomes" id="UP000219565"/>
    </source>
</evidence>
<dbReference type="STRING" id="1379680.GCA_001612615_02125"/>
<dbReference type="InterPro" id="IPR036271">
    <property type="entry name" value="Tet_transcr_reg_TetR-rel_C_sf"/>
</dbReference>
<dbReference type="PANTHER" id="PTHR30055:SF148">
    <property type="entry name" value="TETR-FAMILY TRANSCRIPTIONAL REGULATOR"/>
    <property type="match status" value="1"/>
</dbReference>
<dbReference type="GO" id="GO:0003700">
    <property type="term" value="F:DNA-binding transcription factor activity"/>
    <property type="evidence" value="ECO:0007669"/>
    <property type="project" value="TreeGrafter"/>
</dbReference>
<feature type="DNA-binding region" description="H-T-H motif" evidence="4">
    <location>
        <begin position="36"/>
        <end position="55"/>
    </location>
</feature>
<protein>
    <submittedName>
        <fullName evidence="6">Transcriptional regulator, TetR family</fullName>
    </submittedName>
</protein>
<dbReference type="AlphaFoldDB" id="A0A285L6D3"/>
<dbReference type="PRINTS" id="PR00455">
    <property type="entry name" value="HTHTETR"/>
</dbReference>
<dbReference type="GO" id="GO:0000976">
    <property type="term" value="F:transcription cis-regulatory region binding"/>
    <property type="evidence" value="ECO:0007669"/>
    <property type="project" value="TreeGrafter"/>
</dbReference>
<dbReference type="Gene3D" id="1.10.357.10">
    <property type="entry name" value="Tetracycline Repressor, domain 2"/>
    <property type="match status" value="1"/>
</dbReference>
<dbReference type="Pfam" id="PF00440">
    <property type="entry name" value="TetR_N"/>
    <property type="match status" value="1"/>
</dbReference>
<keyword evidence="7" id="KW-1185">Reference proteome</keyword>
<dbReference type="InterPro" id="IPR009057">
    <property type="entry name" value="Homeodomain-like_sf"/>
</dbReference>
<accession>A0A285L6D3</accession>
<evidence type="ECO:0000256" key="3">
    <source>
        <dbReference type="ARBA" id="ARBA00023163"/>
    </source>
</evidence>
<dbReference type="SUPFAM" id="SSF48498">
    <property type="entry name" value="Tetracyclin repressor-like, C-terminal domain"/>
    <property type="match status" value="1"/>
</dbReference>
<dbReference type="Pfam" id="PF16859">
    <property type="entry name" value="TetR_C_11"/>
    <property type="match status" value="1"/>
</dbReference>
<keyword evidence="2 4" id="KW-0238">DNA-binding</keyword>
<keyword evidence="1" id="KW-0805">Transcription regulation</keyword>
<proteinExistence type="predicted"/>
<evidence type="ECO:0000259" key="5">
    <source>
        <dbReference type="PROSITE" id="PS50977"/>
    </source>
</evidence>
<dbReference type="OrthoDB" id="9796019at2"/>
<dbReference type="SUPFAM" id="SSF46689">
    <property type="entry name" value="Homeodomain-like"/>
    <property type="match status" value="1"/>
</dbReference>
<name>A0A285L6D3_9NOCA</name>
<sequence length="194" mass="20241">MSTQTPAGRPRDQRTHRAILDAAEGLVIEAGYAAASVTAIASRAGVGKDAIYRRWSGKPELVYEALFTTVDTGPVPDTGTLGGDVTAVTSALIAEFSTPAAVAALPGLLADFAADPQLRSRVRTAFLAPAKARMVEIFDRARGRGELDGEVDVELVLDTLAGAVFFHLGLLGEPVTETLADRLGRIVTAGIGAR</sequence>
<keyword evidence="3" id="KW-0804">Transcription</keyword>
<gene>
    <name evidence="6" type="ORF">SAMN04244553_1448</name>
</gene>
<dbReference type="InterPro" id="IPR050109">
    <property type="entry name" value="HTH-type_TetR-like_transc_reg"/>
</dbReference>
<evidence type="ECO:0000256" key="1">
    <source>
        <dbReference type="ARBA" id="ARBA00023015"/>
    </source>
</evidence>
<organism evidence="6 7">
    <name type="scientific">Nocardia amikacinitolerans</name>
    <dbReference type="NCBI Taxonomy" id="756689"/>
    <lineage>
        <taxon>Bacteria</taxon>
        <taxon>Bacillati</taxon>
        <taxon>Actinomycetota</taxon>
        <taxon>Actinomycetes</taxon>
        <taxon>Mycobacteriales</taxon>
        <taxon>Nocardiaceae</taxon>
        <taxon>Nocardia</taxon>
    </lineage>
</organism>
<dbReference type="RefSeq" id="WP_097244146.1">
    <property type="nucleotide sequence ID" value="NZ_OBEG01000001.1"/>
</dbReference>
<evidence type="ECO:0000256" key="2">
    <source>
        <dbReference type="ARBA" id="ARBA00023125"/>
    </source>
</evidence>
<reference evidence="7" key="1">
    <citation type="submission" date="2017-09" db="EMBL/GenBank/DDBJ databases">
        <authorList>
            <person name="Varghese N."/>
            <person name="Submissions S."/>
        </authorList>
    </citation>
    <scope>NUCLEOTIDE SEQUENCE [LARGE SCALE GENOMIC DNA]</scope>
    <source>
        <strain evidence="7">DSM 45537</strain>
    </source>
</reference>
<dbReference type="InterPro" id="IPR011075">
    <property type="entry name" value="TetR_C"/>
</dbReference>
<dbReference type="EMBL" id="OBEG01000001">
    <property type="protein sequence ID" value="SNY78941.1"/>
    <property type="molecule type" value="Genomic_DNA"/>
</dbReference>
<feature type="domain" description="HTH tetR-type" evidence="5">
    <location>
        <begin position="13"/>
        <end position="73"/>
    </location>
</feature>
<dbReference type="Gene3D" id="1.10.10.60">
    <property type="entry name" value="Homeodomain-like"/>
    <property type="match status" value="1"/>
</dbReference>
<dbReference type="InterPro" id="IPR001647">
    <property type="entry name" value="HTH_TetR"/>
</dbReference>
<dbReference type="PANTHER" id="PTHR30055">
    <property type="entry name" value="HTH-TYPE TRANSCRIPTIONAL REGULATOR RUTR"/>
    <property type="match status" value="1"/>
</dbReference>